<protein>
    <submittedName>
        <fullName evidence="1">Uncharacterized protein</fullName>
    </submittedName>
</protein>
<dbReference type="AlphaFoldDB" id="A0AAV7QP88"/>
<keyword evidence="2" id="KW-1185">Reference proteome</keyword>
<dbReference type="EMBL" id="JANPWB010000010">
    <property type="protein sequence ID" value="KAJ1140899.1"/>
    <property type="molecule type" value="Genomic_DNA"/>
</dbReference>
<name>A0AAV7QP88_PLEWA</name>
<sequence>MGSGSLVCERFVEPICADASGSGARGVVDEAGDFVGTGSSEYNSGWEVNGKSGMDESVEDDSIASRVKFDGRIRQKSSRLADYV</sequence>
<reference evidence="1" key="1">
    <citation type="journal article" date="2022" name="bioRxiv">
        <title>Sequencing and chromosome-scale assembly of the giantPleurodeles waltlgenome.</title>
        <authorList>
            <person name="Brown T."/>
            <person name="Elewa A."/>
            <person name="Iarovenko S."/>
            <person name="Subramanian E."/>
            <person name="Araus A.J."/>
            <person name="Petzold A."/>
            <person name="Susuki M."/>
            <person name="Suzuki K.-i.T."/>
            <person name="Hayashi T."/>
            <person name="Toyoda A."/>
            <person name="Oliveira C."/>
            <person name="Osipova E."/>
            <person name="Leigh N.D."/>
            <person name="Simon A."/>
            <person name="Yun M.H."/>
        </authorList>
    </citation>
    <scope>NUCLEOTIDE SEQUENCE</scope>
    <source>
        <strain evidence="1">20211129_DDA</strain>
        <tissue evidence="1">Liver</tissue>
    </source>
</reference>
<organism evidence="1 2">
    <name type="scientific">Pleurodeles waltl</name>
    <name type="common">Iberian ribbed newt</name>
    <dbReference type="NCBI Taxonomy" id="8319"/>
    <lineage>
        <taxon>Eukaryota</taxon>
        <taxon>Metazoa</taxon>
        <taxon>Chordata</taxon>
        <taxon>Craniata</taxon>
        <taxon>Vertebrata</taxon>
        <taxon>Euteleostomi</taxon>
        <taxon>Amphibia</taxon>
        <taxon>Batrachia</taxon>
        <taxon>Caudata</taxon>
        <taxon>Salamandroidea</taxon>
        <taxon>Salamandridae</taxon>
        <taxon>Pleurodelinae</taxon>
        <taxon>Pleurodeles</taxon>
    </lineage>
</organism>
<evidence type="ECO:0000313" key="2">
    <source>
        <dbReference type="Proteomes" id="UP001066276"/>
    </source>
</evidence>
<comment type="caution">
    <text evidence="1">The sequence shown here is derived from an EMBL/GenBank/DDBJ whole genome shotgun (WGS) entry which is preliminary data.</text>
</comment>
<proteinExistence type="predicted"/>
<gene>
    <name evidence="1" type="ORF">NDU88_007236</name>
</gene>
<accession>A0AAV7QP88</accession>
<evidence type="ECO:0000313" key="1">
    <source>
        <dbReference type="EMBL" id="KAJ1140899.1"/>
    </source>
</evidence>
<dbReference type="Proteomes" id="UP001066276">
    <property type="component" value="Chromosome 6"/>
</dbReference>